<dbReference type="Proteomes" id="UP000799770">
    <property type="component" value="Unassembled WGS sequence"/>
</dbReference>
<name>A0A6A5Z2Z8_9PLEO</name>
<dbReference type="EMBL" id="ML977328">
    <property type="protein sequence ID" value="KAF2113446.1"/>
    <property type="molecule type" value="Genomic_DNA"/>
</dbReference>
<accession>A0A6A5Z2Z8</accession>
<evidence type="ECO:0000313" key="1">
    <source>
        <dbReference type="EMBL" id="KAF2113446.1"/>
    </source>
</evidence>
<dbReference type="PROSITE" id="PS00290">
    <property type="entry name" value="IG_MHC"/>
    <property type="match status" value="1"/>
</dbReference>
<dbReference type="OrthoDB" id="3946340at2759"/>
<dbReference type="AlphaFoldDB" id="A0A6A5Z2Z8"/>
<gene>
    <name evidence="1" type="ORF">BDV96DRAFT_125151</name>
</gene>
<proteinExistence type="predicted"/>
<dbReference type="InterPro" id="IPR003006">
    <property type="entry name" value="Ig/MHC_CS"/>
</dbReference>
<keyword evidence="2" id="KW-1185">Reference proteome</keyword>
<sequence length="249" mass="28346">MLDSFPSLIDSADSPEAVSNPTELIPVRYSGDPIPDIGRMVRMPLFKRCIFITLSRAYRADFEEYLWLIERGTPETWYFKPQKQPLRDLEVFDSSMRQPTMLDTPRVWASAALTTPTDDDIYDCMAGHSLDQEYIGACHQCTDEKSEALDNTDLVYYAIVSTNSQHSPMYGSNKEGKQIYKLIRCGSRESAAAEAFYHAGVRGCSIVFSCVFRFGETPDDKPKAVVERVDELWKLAEEAEDNSKIRVFY</sequence>
<protein>
    <submittedName>
        <fullName evidence="1">Uncharacterized protein</fullName>
    </submittedName>
</protein>
<evidence type="ECO:0000313" key="2">
    <source>
        <dbReference type="Proteomes" id="UP000799770"/>
    </source>
</evidence>
<reference evidence="1" key="1">
    <citation type="journal article" date="2020" name="Stud. Mycol.">
        <title>101 Dothideomycetes genomes: a test case for predicting lifestyles and emergence of pathogens.</title>
        <authorList>
            <person name="Haridas S."/>
            <person name="Albert R."/>
            <person name="Binder M."/>
            <person name="Bloem J."/>
            <person name="Labutti K."/>
            <person name="Salamov A."/>
            <person name="Andreopoulos B."/>
            <person name="Baker S."/>
            <person name="Barry K."/>
            <person name="Bills G."/>
            <person name="Bluhm B."/>
            <person name="Cannon C."/>
            <person name="Castanera R."/>
            <person name="Culley D."/>
            <person name="Daum C."/>
            <person name="Ezra D."/>
            <person name="Gonzalez J."/>
            <person name="Henrissat B."/>
            <person name="Kuo A."/>
            <person name="Liang C."/>
            <person name="Lipzen A."/>
            <person name="Lutzoni F."/>
            <person name="Magnuson J."/>
            <person name="Mondo S."/>
            <person name="Nolan M."/>
            <person name="Ohm R."/>
            <person name="Pangilinan J."/>
            <person name="Park H.-J."/>
            <person name="Ramirez L."/>
            <person name="Alfaro M."/>
            <person name="Sun H."/>
            <person name="Tritt A."/>
            <person name="Yoshinaga Y."/>
            <person name="Zwiers L.-H."/>
            <person name="Turgeon B."/>
            <person name="Goodwin S."/>
            <person name="Spatafora J."/>
            <person name="Crous P."/>
            <person name="Grigoriev I."/>
        </authorList>
    </citation>
    <scope>NUCLEOTIDE SEQUENCE</scope>
    <source>
        <strain evidence="1">CBS 627.86</strain>
    </source>
</reference>
<organism evidence="1 2">
    <name type="scientific">Lophiotrema nucula</name>
    <dbReference type="NCBI Taxonomy" id="690887"/>
    <lineage>
        <taxon>Eukaryota</taxon>
        <taxon>Fungi</taxon>
        <taxon>Dikarya</taxon>
        <taxon>Ascomycota</taxon>
        <taxon>Pezizomycotina</taxon>
        <taxon>Dothideomycetes</taxon>
        <taxon>Pleosporomycetidae</taxon>
        <taxon>Pleosporales</taxon>
        <taxon>Lophiotremataceae</taxon>
        <taxon>Lophiotrema</taxon>
    </lineage>
</organism>